<dbReference type="SUPFAM" id="SSF56601">
    <property type="entry name" value="beta-lactamase/transpeptidase-like"/>
    <property type="match status" value="1"/>
</dbReference>
<feature type="signal peptide" evidence="4">
    <location>
        <begin position="1"/>
        <end position="20"/>
    </location>
</feature>
<dbReference type="PANTHER" id="PTHR35333:SF3">
    <property type="entry name" value="BETA-LACTAMASE-TYPE TRANSPEPTIDASE FOLD CONTAINING PROTEIN"/>
    <property type="match status" value="1"/>
</dbReference>
<gene>
    <name evidence="6" type="ORF">GCM10011511_16670</name>
</gene>
<dbReference type="Pfam" id="PF13354">
    <property type="entry name" value="Beta-lactamase2"/>
    <property type="match status" value="1"/>
</dbReference>
<evidence type="ECO:0000313" key="6">
    <source>
        <dbReference type="EMBL" id="GGA94024.1"/>
    </source>
</evidence>
<comment type="similarity">
    <text evidence="2">Belongs to the class-A beta-lactamase family.</text>
</comment>
<dbReference type="InterPro" id="IPR045155">
    <property type="entry name" value="Beta-lactam_cat"/>
</dbReference>
<comment type="catalytic activity">
    <reaction evidence="1">
        <text>a beta-lactam + H2O = a substituted beta-amino acid</text>
        <dbReference type="Rhea" id="RHEA:20401"/>
        <dbReference type="ChEBI" id="CHEBI:15377"/>
        <dbReference type="ChEBI" id="CHEBI:35627"/>
        <dbReference type="ChEBI" id="CHEBI:140347"/>
        <dbReference type="EC" id="3.5.2.6"/>
    </reaction>
</comment>
<keyword evidence="7" id="KW-1185">Reference proteome</keyword>
<dbReference type="EC" id="3.5.2.6" evidence="3"/>
<dbReference type="AlphaFoldDB" id="A0A8J2UBW4"/>
<dbReference type="RefSeq" id="WP_188930547.1">
    <property type="nucleotide sequence ID" value="NZ_BMJC01000002.1"/>
</dbReference>
<organism evidence="6 7">
    <name type="scientific">Puia dinghuensis</name>
    <dbReference type="NCBI Taxonomy" id="1792502"/>
    <lineage>
        <taxon>Bacteria</taxon>
        <taxon>Pseudomonadati</taxon>
        <taxon>Bacteroidota</taxon>
        <taxon>Chitinophagia</taxon>
        <taxon>Chitinophagales</taxon>
        <taxon>Chitinophagaceae</taxon>
        <taxon>Puia</taxon>
    </lineage>
</organism>
<reference evidence="6" key="1">
    <citation type="journal article" date="2014" name="Int. J. Syst. Evol. Microbiol.">
        <title>Complete genome sequence of Corynebacterium casei LMG S-19264T (=DSM 44701T), isolated from a smear-ripened cheese.</title>
        <authorList>
            <consortium name="US DOE Joint Genome Institute (JGI-PGF)"/>
            <person name="Walter F."/>
            <person name="Albersmeier A."/>
            <person name="Kalinowski J."/>
            <person name="Ruckert C."/>
        </authorList>
    </citation>
    <scope>NUCLEOTIDE SEQUENCE</scope>
    <source>
        <strain evidence="6">CGMCC 1.15448</strain>
    </source>
</reference>
<evidence type="ECO:0000313" key="7">
    <source>
        <dbReference type="Proteomes" id="UP000607559"/>
    </source>
</evidence>
<dbReference type="PANTHER" id="PTHR35333">
    <property type="entry name" value="BETA-LACTAMASE"/>
    <property type="match status" value="1"/>
</dbReference>
<dbReference type="EMBL" id="BMJC01000002">
    <property type="protein sequence ID" value="GGA94024.1"/>
    <property type="molecule type" value="Genomic_DNA"/>
</dbReference>
<dbReference type="InterPro" id="IPR012338">
    <property type="entry name" value="Beta-lactam/transpept-like"/>
</dbReference>
<dbReference type="GO" id="GO:0008800">
    <property type="term" value="F:beta-lactamase activity"/>
    <property type="evidence" value="ECO:0007669"/>
    <property type="project" value="UniProtKB-EC"/>
</dbReference>
<sequence length="298" mass="32519">MTFYRSLTAALLFLCLTTHGQSLPDSIRSIAPMAQGTVGVAYKMAGAPSYEGLNTNAHLPMQSVYKFHLALYFLDQVDKKHLTLDQPIPISKDDWEPKEFSPLRDQYKTPPASLRLRDLLAAIIINSDNVACDILFRKAGGPAQVDSYIKGLGIPDISIAATEAQMHHSWPVQYTNWTTPAAMLALLEKFDAGLLLTPASTQQLLQWMTASTRISRRLKGLLPTGTPVAHKPGTSDVSPEGIAAATNDVGIITLPNKKHLLIAVFVTDAKATETTREWVIARIAQLVFQANTTSAETP</sequence>
<dbReference type="NCBIfam" id="NF033103">
    <property type="entry name" value="bla_class_A"/>
    <property type="match status" value="1"/>
</dbReference>
<keyword evidence="4" id="KW-0732">Signal</keyword>
<dbReference type="PRINTS" id="PR00118">
    <property type="entry name" value="BLACTAMASEA"/>
</dbReference>
<evidence type="ECO:0000256" key="2">
    <source>
        <dbReference type="ARBA" id="ARBA00009009"/>
    </source>
</evidence>
<evidence type="ECO:0000259" key="5">
    <source>
        <dbReference type="Pfam" id="PF13354"/>
    </source>
</evidence>
<evidence type="ECO:0000256" key="3">
    <source>
        <dbReference type="ARBA" id="ARBA00012865"/>
    </source>
</evidence>
<dbReference type="Proteomes" id="UP000607559">
    <property type="component" value="Unassembled WGS sequence"/>
</dbReference>
<name>A0A8J2UBW4_9BACT</name>
<comment type="caution">
    <text evidence="6">The sequence shown here is derived from an EMBL/GenBank/DDBJ whole genome shotgun (WGS) entry which is preliminary data.</text>
</comment>
<dbReference type="InterPro" id="IPR000871">
    <property type="entry name" value="Beta-lactam_class-A"/>
</dbReference>
<dbReference type="Gene3D" id="3.40.710.10">
    <property type="entry name" value="DD-peptidase/beta-lactamase superfamily"/>
    <property type="match status" value="1"/>
</dbReference>
<feature type="chain" id="PRO_5035305994" description="beta-lactamase" evidence="4">
    <location>
        <begin position="21"/>
        <end position="298"/>
    </location>
</feature>
<feature type="domain" description="Beta-lactamase class A catalytic" evidence="5">
    <location>
        <begin position="52"/>
        <end position="266"/>
    </location>
</feature>
<evidence type="ECO:0000256" key="4">
    <source>
        <dbReference type="SAM" id="SignalP"/>
    </source>
</evidence>
<dbReference type="GO" id="GO:0046677">
    <property type="term" value="P:response to antibiotic"/>
    <property type="evidence" value="ECO:0007669"/>
    <property type="project" value="InterPro"/>
</dbReference>
<proteinExistence type="inferred from homology"/>
<evidence type="ECO:0000256" key="1">
    <source>
        <dbReference type="ARBA" id="ARBA00001526"/>
    </source>
</evidence>
<reference evidence="6" key="2">
    <citation type="submission" date="2020-09" db="EMBL/GenBank/DDBJ databases">
        <authorList>
            <person name="Sun Q."/>
            <person name="Zhou Y."/>
        </authorList>
    </citation>
    <scope>NUCLEOTIDE SEQUENCE</scope>
    <source>
        <strain evidence="6">CGMCC 1.15448</strain>
    </source>
</reference>
<dbReference type="GO" id="GO:0030655">
    <property type="term" value="P:beta-lactam antibiotic catabolic process"/>
    <property type="evidence" value="ECO:0007669"/>
    <property type="project" value="InterPro"/>
</dbReference>
<protein>
    <recommendedName>
        <fullName evidence="3">beta-lactamase</fullName>
        <ecNumber evidence="3">3.5.2.6</ecNumber>
    </recommendedName>
</protein>
<accession>A0A8J2UBW4</accession>